<proteinExistence type="predicted"/>
<feature type="compositionally biased region" description="Acidic residues" evidence="1">
    <location>
        <begin position="29"/>
        <end position="45"/>
    </location>
</feature>
<comment type="caution">
    <text evidence="2">The sequence shown here is derived from an EMBL/GenBank/DDBJ whole genome shotgun (WGS) entry which is preliminary data.</text>
</comment>
<reference evidence="2" key="1">
    <citation type="journal article" date="2019" name="Sci. Rep.">
        <title>Draft genome of Tanacetum cinerariifolium, the natural source of mosquito coil.</title>
        <authorList>
            <person name="Yamashiro T."/>
            <person name="Shiraishi A."/>
            <person name="Satake H."/>
            <person name="Nakayama K."/>
        </authorList>
    </citation>
    <scope>NUCLEOTIDE SEQUENCE</scope>
</reference>
<organism evidence="2">
    <name type="scientific">Tanacetum cinerariifolium</name>
    <name type="common">Dalmatian daisy</name>
    <name type="synonym">Chrysanthemum cinerariifolium</name>
    <dbReference type="NCBI Taxonomy" id="118510"/>
    <lineage>
        <taxon>Eukaryota</taxon>
        <taxon>Viridiplantae</taxon>
        <taxon>Streptophyta</taxon>
        <taxon>Embryophyta</taxon>
        <taxon>Tracheophyta</taxon>
        <taxon>Spermatophyta</taxon>
        <taxon>Magnoliopsida</taxon>
        <taxon>eudicotyledons</taxon>
        <taxon>Gunneridae</taxon>
        <taxon>Pentapetalae</taxon>
        <taxon>asterids</taxon>
        <taxon>campanulids</taxon>
        <taxon>Asterales</taxon>
        <taxon>Asteraceae</taxon>
        <taxon>Asteroideae</taxon>
        <taxon>Anthemideae</taxon>
        <taxon>Anthemidinae</taxon>
        <taxon>Tanacetum</taxon>
    </lineage>
</organism>
<name>A0A699VYT5_TANCI</name>
<feature type="region of interest" description="Disordered" evidence="1">
    <location>
        <begin position="1"/>
        <end position="48"/>
    </location>
</feature>
<feature type="non-terminal residue" evidence="2">
    <location>
        <position position="1"/>
    </location>
</feature>
<protein>
    <submittedName>
        <fullName evidence="2">Uncharacterized protein</fullName>
    </submittedName>
</protein>
<feature type="non-terminal residue" evidence="2">
    <location>
        <position position="76"/>
    </location>
</feature>
<evidence type="ECO:0000256" key="1">
    <source>
        <dbReference type="SAM" id="MobiDB-lite"/>
    </source>
</evidence>
<evidence type="ECO:0000313" key="2">
    <source>
        <dbReference type="EMBL" id="GFD38648.1"/>
    </source>
</evidence>
<dbReference type="EMBL" id="BKCJ011503677">
    <property type="protein sequence ID" value="GFD38648.1"/>
    <property type="molecule type" value="Genomic_DNA"/>
</dbReference>
<dbReference type="AlphaFoldDB" id="A0A699VYT5"/>
<sequence>DVFPAEEQPLPVTATPTAESPGYILEFDPNGDPEEDDEEDPEEDPAGSTVVALPAVDNELGYGITNTWDELVGASE</sequence>
<accession>A0A699VYT5</accession>
<gene>
    <name evidence="2" type="ORF">Tci_910617</name>
</gene>